<reference evidence="1" key="1">
    <citation type="journal article" date="2021" name="New Phytol.">
        <title>Evolutionary innovations through gain and loss of genes in the ectomycorrhizal Boletales.</title>
        <authorList>
            <person name="Wu G."/>
            <person name="Miyauchi S."/>
            <person name="Morin E."/>
            <person name="Kuo A."/>
            <person name="Drula E."/>
            <person name="Varga T."/>
            <person name="Kohler A."/>
            <person name="Feng B."/>
            <person name="Cao Y."/>
            <person name="Lipzen A."/>
            <person name="Daum C."/>
            <person name="Hundley H."/>
            <person name="Pangilinan J."/>
            <person name="Johnson J."/>
            <person name="Barry K."/>
            <person name="LaButti K."/>
            <person name="Ng V."/>
            <person name="Ahrendt S."/>
            <person name="Min B."/>
            <person name="Choi I.G."/>
            <person name="Park H."/>
            <person name="Plett J.M."/>
            <person name="Magnuson J."/>
            <person name="Spatafora J.W."/>
            <person name="Nagy L.G."/>
            <person name="Henrissat B."/>
            <person name="Grigoriev I.V."/>
            <person name="Yang Z.L."/>
            <person name="Xu J."/>
            <person name="Martin F.M."/>
        </authorList>
    </citation>
    <scope>NUCLEOTIDE SEQUENCE</scope>
    <source>
        <strain evidence="1">KUC20120723A-06</strain>
    </source>
</reference>
<comment type="caution">
    <text evidence="1">The sequence shown here is derived from an EMBL/GenBank/DDBJ whole genome shotgun (WGS) entry which is preliminary data.</text>
</comment>
<sequence>MSSLNNTHVHFSSELALPPVSRLRQMDLRYPTVAQVKGSPDRRSSYDLFWRWDRLSSAALNESAESTRRESPSMLVFESSSECIILFDASEEQTNSIFGLTRYKRLPHDVVLRGTDMLRTKSVGLPPSWDTNVSRPSLGRSLSLTLYRTASRSKRTANSSSSPFGVCDKKDRGAIGPRQRFDGKASVKFLSHSGVESM</sequence>
<dbReference type="EMBL" id="MU266332">
    <property type="protein sequence ID" value="KAH7930393.1"/>
    <property type="molecule type" value="Genomic_DNA"/>
</dbReference>
<accession>A0ACB8BYQ8</accession>
<proteinExistence type="predicted"/>
<organism evidence="1 2">
    <name type="scientific">Leucogyrophana mollusca</name>
    <dbReference type="NCBI Taxonomy" id="85980"/>
    <lineage>
        <taxon>Eukaryota</taxon>
        <taxon>Fungi</taxon>
        <taxon>Dikarya</taxon>
        <taxon>Basidiomycota</taxon>
        <taxon>Agaricomycotina</taxon>
        <taxon>Agaricomycetes</taxon>
        <taxon>Agaricomycetidae</taxon>
        <taxon>Boletales</taxon>
        <taxon>Boletales incertae sedis</taxon>
        <taxon>Leucogyrophana</taxon>
    </lineage>
</organism>
<keyword evidence="2" id="KW-1185">Reference proteome</keyword>
<dbReference type="Proteomes" id="UP000790709">
    <property type="component" value="Unassembled WGS sequence"/>
</dbReference>
<name>A0ACB8BYQ8_9AGAM</name>
<protein>
    <submittedName>
        <fullName evidence="1">Uncharacterized protein</fullName>
    </submittedName>
</protein>
<evidence type="ECO:0000313" key="1">
    <source>
        <dbReference type="EMBL" id="KAH7930393.1"/>
    </source>
</evidence>
<evidence type="ECO:0000313" key="2">
    <source>
        <dbReference type="Proteomes" id="UP000790709"/>
    </source>
</evidence>
<gene>
    <name evidence="1" type="ORF">BV22DRAFT_1043187</name>
</gene>